<proteinExistence type="predicted"/>
<feature type="transmembrane region" description="Helical" evidence="2">
    <location>
        <begin position="370"/>
        <end position="387"/>
    </location>
</feature>
<organism evidence="3 4">
    <name type="scientific">Helicobacter muridarum</name>
    <dbReference type="NCBI Taxonomy" id="216"/>
    <lineage>
        <taxon>Bacteria</taxon>
        <taxon>Pseudomonadati</taxon>
        <taxon>Campylobacterota</taxon>
        <taxon>Epsilonproteobacteria</taxon>
        <taxon>Campylobacterales</taxon>
        <taxon>Helicobacteraceae</taxon>
        <taxon>Helicobacter</taxon>
    </lineage>
</organism>
<feature type="transmembrane region" description="Helical" evidence="2">
    <location>
        <begin position="454"/>
        <end position="475"/>
    </location>
</feature>
<feature type="transmembrane region" description="Helical" evidence="2">
    <location>
        <begin position="613"/>
        <end position="631"/>
    </location>
</feature>
<feature type="transmembrane region" description="Helical" evidence="2">
    <location>
        <begin position="309"/>
        <end position="331"/>
    </location>
</feature>
<reference evidence="3 4" key="1">
    <citation type="submission" date="2018-06" db="EMBL/GenBank/DDBJ databases">
        <authorList>
            <consortium name="Pathogen Informatics"/>
            <person name="Doyle S."/>
        </authorList>
    </citation>
    <scope>NUCLEOTIDE SEQUENCE [LARGE SCALE GENOMIC DNA]</scope>
    <source>
        <strain evidence="3 4">NCTC12714</strain>
    </source>
</reference>
<feature type="transmembrane region" description="Helical" evidence="2">
    <location>
        <begin position="6"/>
        <end position="30"/>
    </location>
</feature>
<feature type="transmembrane region" description="Helical" evidence="2">
    <location>
        <begin position="429"/>
        <end position="448"/>
    </location>
</feature>
<feature type="transmembrane region" description="Helical" evidence="2">
    <location>
        <begin position="256"/>
        <end position="278"/>
    </location>
</feature>
<sequence length="766" mass="88389">MLHKSRYIYIYIYILVTGISIVAIIALMYLGNKTRYGYISHISLSKENTIAAHKNLCQSLQIKYPINSSNLQSFIDSDLLYFTFYIKDKDFTLNKSFDSSTIPIETINYYNQYLNSHCKKDTNKKDNTIDNGIKNKDNYKTTPNNKNEPNNLYQKILEWSYSIQNISKDSEVKAIYNNEDIKIYIYGFRFNSDEKIFRPNDIFQVIPDYSNMPNFIYAIHGYKHSRFGDFASFKKLETNSIEITNIAYKLTLKPKFIIHTLTALFLIGIIVAMLTFGIESIKQKFLAIIPLKLKIPNTNGICPNRQKELLSVVLSNFVFTIYCIFIALIIISQSMLISIDGDDWVYANSDGVFYQPYQIFGEFWSRGRHFVDILVSLCMLPLGRVFISFGFSPLETQEFFSAFFSLVFYFLLFTTLSILVWILNKKQHFKMIFVICSLGCIYCCSHVANYNTVAAYIGTAGFSLLFFLPIAYYFLHNIEYSLILKNPIGYCILFFYAYSACFVTETSSLAIFGLSVFILVYYCIKQEESIEISIFIRIMLILFLVPISFILTILSGRGAVQIEGLHQTRILDSILHGFSSQPILCKYIIIISIFYLGFLFVKMILSNIDKQEYFTIALLCTGLLGVIGFSAINVKYIFFEVILLFCALLFMLLRFNNHSNAIIRWLSSFVVISLIVCLSIQTIRGYHLHFLQYANKNAHRNLIAIFQNAEKEGLSKITLSKDEAIANGIDLLLLEDNQEKLYNQAITQWIYKYGYTKKPIGIEILK</sequence>
<keyword evidence="4" id="KW-1185">Reference proteome</keyword>
<protein>
    <submittedName>
        <fullName evidence="3">Uncharacterized protein</fullName>
    </submittedName>
</protein>
<accession>A0A377PTX1</accession>
<evidence type="ECO:0000313" key="4">
    <source>
        <dbReference type="Proteomes" id="UP000255139"/>
    </source>
</evidence>
<feature type="compositionally biased region" description="Basic and acidic residues" evidence="1">
    <location>
        <begin position="125"/>
        <end position="139"/>
    </location>
</feature>
<name>A0A377PTX1_9HELI</name>
<feature type="transmembrane region" description="Helical" evidence="2">
    <location>
        <begin position="506"/>
        <end position="524"/>
    </location>
</feature>
<gene>
    <name evidence="3" type="ORF">NCTC12714_00632</name>
</gene>
<dbReference type="Proteomes" id="UP000255139">
    <property type="component" value="Unassembled WGS sequence"/>
</dbReference>
<feature type="transmembrane region" description="Helical" evidence="2">
    <location>
        <begin position="399"/>
        <end position="422"/>
    </location>
</feature>
<feature type="region of interest" description="Disordered" evidence="1">
    <location>
        <begin position="125"/>
        <end position="147"/>
    </location>
</feature>
<evidence type="ECO:0000313" key="3">
    <source>
        <dbReference type="EMBL" id="STQ85844.1"/>
    </source>
</evidence>
<dbReference type="EMBL" id="UGJE01000002">
    <property type="protein sequence ID" value="STQ85844.1"/>
    <property type="molecule type" value="Genomic_DNA"/>
</dbReference>
<evidence type="ECO:0000256" key="1">
    <source>
        <dbReference type="SAM" id="MobiDB-lite"/>
    </source>
</evidence>
<dbReference type="RefSeq" id="WP_104692245.1">
    <property type="nucleotide sequence ID" value="NZ_FZML01000006.1"/>
</dbReference>
<feature type="transmembrane region" description="Helical" evidence="2">
    <location>
        <begin position="637"/>
        <end position="655"/>
    </location>
</feature>
<dbReference type="AlphaFoldDB" id="A0A377PTX1"/>
<keyword evidence="2" id="KW-0472">Membrane</keyword>
<keyword evidence="2" id="KW-0812">Transmembrane</keyword>
<feature type="transmembrane region" description="Helical" evidence="2">
    <location>
        <begin position="536"/>
        <end position="560"/>
    </location>
</feature>
<keyword evidence="2" id="KW-1133">Transmembrane helix</keyword>
<feature type="transmembrane region" description="Helical" evidence="2">
    <location>
        <begin position="580"/>
        <end position="601"/>
    </location>
</feature>
<feature type="transmembrane region" description="Helical" evidence="2">
    <location>
        <begin position="662"/>
        <end position="683"/>
    </location>
</feature>
<evidence type="ECO:0000256" key="2">
    <source>
        <dbReference type="SAM" id="Phobius"/>
    </source>
</evidence>